<dbReference type="InterPro" id="IPR039178">
    <property type="entry name" value="Lag2"/>
</dbReference>
<dbReference type="GO" id="GO:0005886">
    <property type="term" value="C:plasma membrane"/>
    <property type="evidence" value="ECO:0007669"/>
    <property type="project" value="TreeGrafter"/>
</dbReference>
<dbReference type="OrthoDB" id="10014052at2759"/>
<comment type="caution">
    <text evidence="5">Lacks conserved residue(s) required for the propagation of feature annotation.</text>
</comment>
<dbReference type="GO" id="GO:0005112">
    <property type="term" value="F:Notch binding"/>
    <property type="evidence" value="ECO:0007669"/>
    <property type="project" value="InterPro"/>
</dbReference>
<dbReference type="EMBL" id="PDUG01000004">
    <property type="protein sequence ID" value="PIC37061.1"/>
    <property type="molecule type" value="Genomic_DNA"/>
</dbReference>
<keyword evidence="2 5" id="KW-0245">EGF-like domain</keyword>
<accession>A0A2G5UCI4</accession>
<dbReference type="Proteomes" id="UP000230233">
    <property type="component" value="Chromosome IV"/>
</dbReference>
<evidence type="ECO:0000256" key="5">
    <source>
        <dbReference type="PROSITE-ProRule" id="PRU00076"/>
    </source>
</evidence>
<name>A0A2G5UCI4_9PELO</name>
<organism evidence="11 12">
    <name type="scientific">Caenorhabditis nigoni</name>
    <dbReference type="NCBI Taxonomy" id="1611254"/>
    <lineage>
        <taxon>Eukaryota</taxon>
        <taxon>Metazoa</taxon>
        <taxon>Ecdysozoa</taxon>
        <taxon>Nematoda</taxon>
        <taxon>Chromadorea</taxon>
        <taxon>Rhabditida</taxon>
        <taxon>Rhabditina</taxon>
        <taxon>Rhabditomorpha</taxon>
        <taxon>Rhabditoidea</taxon>
        <taxon>Rhabditidae</taxon>
        <taxon>Peloderinae</taxon>
        <taxon>Caenorhabditis</taxon>
    </lineage>
</organism>
<evidence type="ECO:0000256" key="6">
    <source>
        <dbReference type="PROSITE-ProRule" id="PRU00377"/>
    </source>
</evidence>
<evidence type="ECO:0000256" key="8">
    <source>
        <dbReference type="SAM" id="SignalP"/>
    </source>
</evidence>
<feature type="chain" id="PRO_5013734438" description="Delta-like protein" evidence="8">
    <location>
        <begin position="25"/>
        <end position="482"/>
    </location>
</feature>
<evidence type="ECO:0000256" key="2">
    <source>
        <dbReference type="ARBA" id="ARBA00022536"/>
    </source>
</evidence>
<evidence type="ECO:0000256" key="4">
    <source>
        <dbReference type="ARBA" id="ARBA00023157"/>
    </source>
</evidence>
<comment type="caution">
    <text evidence="11">The sequence shown here is derived from an EMBL/GenBank/DDBJ whole genome shotgun (WGS) entry which is preliminary data.</text>
</comment>
<feature type="disulfide bond" evidence="6">
    <location>
        <begin position="147"/>
        <end position="159"/>
    </location>
</feature>
<feature type="domain" description="EGF-like" evidence="9">
    <location>
        <begin position="386"/>
        <end position="426"/>
    </location>
</feature>
<feature type="disulfide bond" evidence="6">
    <location>
        <begin position="167"/>
        <end position="176"/>
    </location>
</feature>
<feature type="disulfide bond" evidence="6">
    <location>
        <begin position="372"/>
        <end position="381"/>
    </location>
</feature>
<dbReference type="GO" id="GO:0001708">
    <property type="term" value="P:cell fate specification"/>
    <property type="evidence" value="ECO:0007669"/>
    <property type="project" value="InterPro"/>
</dbReference>
<evidence type="ECO:0000259" key="10">
    <source>
        <dbReference type="PROSITE" id="PS51051"/>
    </source>
</evidence>
<feature type="disulfide bond" evidence="6">
    <location>
        <begin position="352"/>
        <end position="364"/>
    </location>
</feature>
<dbReference type="InterPro" id="IPR001774">
    <property type="entry name" value="DSL"/>
</dbReference>
<dbReference type="AlphaFoldDB" id="A0A2G5UCI4"/>
<feature type="signal peptide" evidence="8">
    <location>
        <begin position="1"/>
        <end position="24"/>
    </location>
</feature>
<dbReference type="PANTHER" id="PTHR22669">
    <property type="entry name" value="DELTA/SERRATE/LAG-2 DOMAIN PROTEIN"/>
    <property type="match status" value="1"/>
</dbReference>
<feature type="disulfide bond" evidence="6">
    <location>
        <begin position="134"/>
        <end position="143"/>
    </location>
</feature>
<keyword evidence="1 7" id="KW-0217">Developmental protein</keyword>
<keyword evidence="4 5" id="KW-1015">Disulfide bond</keyword>
<feature type="domain" description="DSL" evidence="10">
    <location>
        <begin position="337"/>
        <end position="381"/>
    </location>
</feature>
<comment type="subcellular location">
    <subcellularLocation>
        <location evidence="7">Membrane</location>
        <topology evidence="7">Single-pass type I membrane protein</topology>
    </subcellularLocation>
</comment>
<reference evidence="12" key="1">
    <citation type="submission" date="2017-10" db="EMBL/GenBank/DDBJ databases">
        <title>Rapid genome shrinkage in a self-fertile nematode reveals novel sperm competition proteins.</title>
        <authorList>
            <person name="Yin D."/>
            <person name="Schwarz E.M."/>
            <person name="Thomas C.G."/>
            <person name="Felde R.L."/>
            <person name="Korf I.F."/>
            <person name="Cutter A.D."/>
            <person name="Schartner C.M."/>
            <person name="Ralston E.J."/>
            <person name="Meyer B.J."/>
            <person name="Haag E.S."/>
        </authorList>
    </citation>
    <scope>NUCLEOTIDE SEQUENCE [LARGE SCALE GENOMIC DNA]</scope>
    <source>
        <strain evidence="12">JU1422</strain>
    </source>
</reference>
<comment type="function">
    <text evidence="7">Putative Notch ligand involved in the mediation of Notch signaling.</text>
</comment>
<dbReference type="GO" id="GO:0007219">
    <property type="term" value="P:Notch signaling pathway"/>
    <property type="evidence" value="ECO:0007669"/>
    <property type="project" value="InterPro"/>
</dbReference>
<keyword evidence="12" id="KW-1185">Reference proteome</keyword>
<dbReference type="PROSITE" id="PS51051">
    <property type="entry name" value="DSL"/>
    <property type="match status" value="2"/>
</dbReference>
<feature type="domain" description="DSL" evidence="10">
    <location>
        <begin position="132"/>
        <end position="176"/>
    </location>
</feature>
<dbReference type="PROSITE" id="PS01186">
    <property type="entry name" value="EGF_2"/>
    <property type="match status" value="1"/>
</dbReference>
<evidence type="ECO:0000256" key="3">
    <source>
        <dbReference type="ARBA" id="ARBA00022737"/>
    </source>
</evidence>
<keyword evidence="7" id="KW-0812">Transmembrane</keyword>
<dbReference type="PROSITE" id="PS50026">
    <property type="entry name" value="EGF_3"/>
    <property type="match status" value="1"/>
</dbReference>
<keyword evidence="7" id="KW-1133">Transmembrane helix</keyword>
<dbReference type="InterPro" id="IPR000742">
    <property type="entry name" value="EGF"/>
</dbReference>
<keyword evidence="7" id="KW-0472">Membrane</keyword>
<gene>
    <name evidence="11" type="primary">Cnig_chr_IV.g15830</name>
    <name evidence="11" type="ORF">B9Z55_015830</name>
</gene>
<proteinExistence type="predicted"/>
<protein>
    <recommendedName>
        <fullName evidence="7">Delta-like protein</fullName>
    </recommendedName>
</protein>
<feature type="disulfide bond" evidence="5">
    <location>
        <begin position="416"/>
        <end position="425"/>
    </location>
</feature>
<keyword evidence="7 8" id="KW-0732">Signal</keyword>
<evidence type="ECO:0000313" key="11">
    <source>
        <dbReference type="EMBL" id="PIC37061.1"/>
    </source>
</evidence>
<evidence type="ECO:0000259" key="9">
    <source>
        <dbReference type="PROSITE" id="PS50026"/>
    </source>
</evidence>
<dbReference type="Pfam" id="PF01414">
    <property type="entry name" value="DSL"/>
    <property type="match status" value="2"/>
</dbReference>
<dbReference type="STRING" id="1611254.A0A2G5UCI4"/>
<dbReference type="SMART" id="SM00051">
    <property type="entry name" value="DSL"/>
    <property type="match status" value="2"/>
</dbReference>
<feature type="disulfide bond" evidence="6">
    <location>
        <begin position="339"/>
        <end position="348"/>
    </location>
</feature>
<keyword evidence="3 7" id="KW-0677">Repeat</keyword>
<dbReference type="PROSITE" id="PS00022">
    <property type="entry name" value="EGF_1"/>
    <property type="match status" value="2"/>
</dbReference>
<evidence type="ECO:0000256" key="7">
    <source>
        <dbReference type="RuleBase" id="RU280815"/>
    </source>
</evidence>
<sequence>MSPKPYISLFPLLILPLLIPNSYSSAEGSHGYLEIRLKSPFVLNATVTVTEDIYFPTNKRVYNVLLHPDRPEILTNIPVTFHRPGTVLVNSGPVDLFGLHYATIRSDRWNTEYMFIRPEKINLPFSGFQIWVKCDRNWHGPYCDKYCNDDHAKLINRRCTHHGTLGCPYGFRGPNCDIPIDWVQCPCGYRGLCISEFQSPLDTVDRLICQCPLHDEGDNCEKRAYDYADAIQIEMHGTKIRLKSPFVLNATVTVTEDIYFPTNKRVYNVLLHPDRPEILTNIPVTFHRPGTVLINSGPVDLFGLHYATIRSDRWNTKGMTIAPDEINLPFSGLHIWVRCDRHWTGPYCDKYCNYEHAERIGRICTRNGTLACPYDFRGPNCDIPLDWWKCPCEHHGQCVAEFQTPMDTVDRQICQCGGGYEGDLCEKIEYNYADAVVIEMHGTSEKFELLKKSLNGTTVRNELRYLSYPKRPGHPFDSFYEH</sequence>
<evidence type="ECO:0000313" key="12">
    <source>
        <dbReference type="Proteomes" id="UP000230233"/>
    </source>
</evidence>
<dbReference type="PANTHER" id="PTHR22669:SF1">
    <property type="entry name" value="DELTA-LIKE PROTEIN DSL-1"/>
    <property type="match status" value="1"/>
</dbReference>
<dbReference type="Gene3D" id="2.10.25.10">
    <property type="entry name" value="Laminin"/>
    <property type="match status" value="2"/>
</dbReference>
<evidence type="ECO:0000256" key="1">
    <source>
        <dbReference type="ARBA" id="ARBA00022473"/>
    </source>
</evidence>